<evidence type="ECO:0008006" key="3">
    <source>
        <dbReference type="Google" id="ProtNLM"/>
    </source>
</evidence>
<sequence length="275" mass="30925">MDDATARALISLDNAFYREHAKSFSATRQAPWPGWRRLIELIEEDLSLRAAGASLSVFDLACGNLRFERYLREELPSADLTFHAWDSCTQLARVTAETPRVDFVRIDVLDALMNPSCAPCCTVAGPTCDLTVCFGFMHHVPGMRLREAVIDLLIERTRPGGIIAVSLWHPLSSARIRRRARACIEAARTQPPFAGYRAESMDEGDLLLGWDTDLGPRRFCHHFSQEDIAALTCDLARRGAILRHRFTADGRQGDLNTYLVLERCRAVSHRCPRSE</sequence>
<evidence type="ECO:0000313" key="1">
    <source>
        <dbReference type="EMBL" id="AEB06709.1"/>
    </source>
</evidence>
<keyword evidence="2" id="KW-1185">Reference proteome</keyword>
<dbReference type="HOGENOM" id="CLU_067024_0_0_11"/>
<dbReference type="STRING" id="700015.Corgl_0595"/>
<dbReference type="eggNOG" id="COG0500">
    <property type="taxonomic scope" value="Bacteria"/>
</dbReference>
<dbReference type="InterPro" id="IPR029063">
    <property type="entry name" value="SAM-dependent_MTases_sf"/>
</dbReference>
<dbReference type="Proteomes" id="UP000006851">
    <property type="component" value="Chromosome"/>
</dbReference>
<dbReference type="OrthoDB" id="3178039at2"/>
<organism evidence="1 2">
    <name type="scientific">Coriobacterium glomerans (strain ATCC 49209 / DSM 20642 / JCM 10262 / PW2)</name>
    <dbReference type="NCBI Taxonomy" id="700015"/>
    <lineage>
        <taxon>Bacteria</taxon>
        <taxon>Bacillati</taxon>
        <taxon>Actinomycetota</taxon>
        <taxon>Coriobacteriia</taxon>
        <taxon>Coriobacteriales</taxon>
        <taxon>Coriobacteriaceae</taxon>
        <taxon>Coriobacterium</taxon>
    </lineage>
</organism>
<dbReference type="CDD" id="cd02440">
    <property type="entry name" value="AdoMet_MTases"/>
    <property type="match status" value="1"/>
</dbReference>
<gene>
    <name evidence="1" type="ordered locus">Corgl_0595</name>
</gene>
<dbReference type="SUPFAM" id="SSF53335">
    <property type="entry name" value="S-adenosyl-L-methionine-dependent methyltransferases"/>
    <property type="match status" value="1"/>
</dbReference>
<proteinExistence type="predicted"/>
<accession>F2NBH3</accession>
<dbReference type="EMBL" id="CP002628">
    <property type="protein sequence ID" value="AEB06709.1"/>
    <property type="molecule type" value="Genomic_DNA"/>
</dbReference>
<reference evidence="2" key="1">
    <citation type="journal article" date="2013" name="Stand. Genomic Sci.">
        <title>Complete genome sequence of Coriobacterium glomerans type strain (PW2(T)) from the midgut of Pyrrhocoris apterus L. (red soldier bug).</title>
        <authorList>
            <person name="Stackebrandt E."/>
            <person name="Zeytun A."/>
            <person name="Lapidus A."/>
            <person name="Nolan M."/>
            <person name="Lucas S."/>
            <person name="Hammon N."/>
            <person name="Deshpande S."/>
            <person name="Cheng J.F."/>
            <person name="Tapia R."/>
            <person name="Goodwin L.A."/>
            <person name="Pitluck S."/>
            <person name="Liolios K."/>
            <person name="Pagani I."/>
            <person name="Ivanova N."/>
            <person name="Mavromatis K."/>
            <person name="Mikhailova N."/>
            <person name="Huntemann M."/>
            <person name="Pati A."/>
            <person name="Chen A."/>
            <person name="Palaniappan K."/>
            <person name="Chang Y.J."/>
            <person name="Land M."/>
            <person name="Hauser L."/>
            <person name="Rohde M."/>
            <person name="Pukall R."/>
            <person name="Goker M."/>
            <person name="Detter J.C."/>
            <person name="Woyke T."/>
            <person name="Bristow J."/>
            <person name="Eisen J.A."/>
            <person name="Markowitz V."/>
            <person name="Hugenholtz P."/>
            <person name="Kyrpides N.C."/>
            <person name="Klenk H.P."/>
        </authorList>
    </citation>
    <scope>NUCLEOTIDE SEQUENCE</scope>
    <source>
        <strain evidence="2">ATCC 49209 / DSM 20642 / JCM 10262 / PW2</strain>
    </source>
</reference>
<dbReference type="RefSeq" id="WP_013708452.1">
    <property type="nucleotide sequence ID" value="NC_015389.1"/>
</dbReference>
<protein>
    <recommendedName>
        <fullName evidence="3">Methyltransferase type 12</fullName>
    </recommendedName>
</protein>
<dbReference type="KEGG" id="cgo:Corgl_0595"/>
<dbReference type="AlphaFoldDB" id="F2NBH3"/>
<evidence type="ECO:0000313" key="2">
    <source>
        <dbReference type="Proteomes" id="UP000006851"/>
    </source>
</evidence>
<name>F2NBH3_CORGP</name>
<dbReference type="Gene3D" id="3.40.50.150">
    <property type="entry name" value="Vaccinia Virus protein VP39"/>
    <property type="match status" value="1"/>
</dbReference>